<dbReference type="PANTHER" id="PTHR11496:SF102">
    <property type="entry name" value="ALCOHOL DEHYDROGENASE 4"/>
    <property type="match status" value="1"/>
</dbReference>
<comment type="similarity">
    <text evidence="1">Belongs to the iron-containing alcohol dehydrogenase family.</text>
</comment>
<dbReference type="InterPro" id="IPR039697">
    <property type="entry name" value="Alcohol_dehydrogenase_Fe"/>
</dbReference>
<dbReference type="AlphaFoldDB" id="A0A1F5E7G7"/>
<evidence type="ECO:0000313" key="6">
    <source>
        <dbReference type="Proteomes" id="UP000177006"/>
    </source>
</evidence>
<comment type="caution">
    <text evidence="5">The sequence shown here is derived from an EMBL/GenBank/DDBJ whole genome shotgun (WGS) entry which is preliminary data.</text>
</comment>
<dbReference type="Gene3D" id="3.40.50.1970">
    <property type="match status" value="1"/>
</dbReference>
<dbReference type="InterPro" id="IPR001670">
    <property type="entry name" value="ADH_Fe/GldA"/>
</dbReference>
<reference evidence="5 6" key="1">
    <citation type="journal article" date="2016" name="Nat. Commun.">
        <title>Thousands of microbial genomes shed light on interconnected biogeochemical processes in an aquifer system.</title>
        <authorList>
            <person name="Anantharaman K."/>
            <person name="Brown C.T."/>
            <person name="Hug L.A."/>
            <person name="Sharon I."/>
            <person name="Castelle C.J."/>
            <person name="Probst A.J."/>
            <person name="Thomas B.C."/>
            <person name="Singh A."/>
            <person name="Wilkins M.J."/>
            <person name="Karaoz U."/>
            <person name="Brodie E.L."/>
            <person name="Williams K.H."/>
            <person name="Hubbard S.S."/>
            <person name="Banfield J.F."/>
        </authorList>
    </citation>
    <scope>NUCLEOTIDE SEQUENCE [LARGE SCALE GENOMIC DNA]</scope>
</reference>
<name>A0A1F5E7G7_9BACT</name>
<dbReference type="Gene3D" id="1.20.1090.10">
    <property type="entry name" value="Dehydroquinate synthase-like - alpha domain"/>
    <property type="match status" value="1"/>
</dbReference>
<evidence type="ECO:0000256" key="1">
    <source>
        <dbReference type="ARBA" id="ARBA00007358"/>
    </source>
</evidence>
<dbReference type="Proteomes" id="UP000177006">
    <property type="component" value="Unassembled WGS sequence"/>
</dbReference>
<proteinExistence type="inferred from homology"/>
<evidence type="ECO:0000259" key="4">
    <source>
        <dbReference type="Pfam" id="PF25137"/>
    </source>
</evidence>
<dbReference type="Pfam" id="PF25137">
    <property type="entry name" value="ADH_Fe_C"/>
    <property type="match status" value="1"/>
</dbReference>
<dbReference type="InterPro" id="IPR056798">
    <property type="entry name" value="ADH_Fe_C"/>
</dbReference>
<evidence type="ECO:0000259" key="3">
    <source>
        <dbReference type="Pfam" id="PF00465"/>
    </source>
</evidence>
<dbReference type="GO" id="GO:0004022">
    <property type="term" value="F:alcohol dehydrogenase (NAD+) activity"/>
    <property type="evidence" value="ECO:0007669"/>
    <property type="project" value="TreeGrafter"/>
</dbReference>
<dbReference type="EMBL" id="MEZK01000010">
    <property type="protein sequence ID" value="OGD63347.1"/>
    <property type="molecule type" value="Genomic_DNA"/>
</dbReference>
<organism evidence="5 6">
    <name type="scientific">Candidatus Beckwithbacteria bacterium RBG_13_42_9</name>
    <dbReference type="NCBI Taxonomy" id="1797457"/>
    <lineage>
        <taxon>Bacteria</taxon>
        <taxon>Candidatus Beckwithiibacteriota</taxon>
    </lineage>
</organism>
<keyword evidence="2" id="KW-0560">Oxidoreductase</keyword>
<evidence type="ECO:0000256" key="2">
    <source>
        <dbReference type="ARBA" id="ARBA00023002"/>
    </source>
</evidence>
<evidence type="ECO:0000313" key="5">
    <source>
        <dbReference type="EMBL" id="OGD63347.1"/>
    </source>
</evidence>
<dbReference type="Pfam" id="PF00465">
    <property type="entry name" value="Fe-ADH"/>
    <property type="match status" value="1"/>
</dbReference>
<dbReference type="PANTHER" id="PTHR11496">
    <property type="entry name" value="ALCOHOL DEHYDROGENASE"/>
    <property type="match status" value="1"/>
</dbReference>
<dbReference type="GO" id="GO:0046872">
    <property type="term" value="F:metal ion binding"/>
    <property type="evidence" value="ECO:0007669"/>
    <property type="project" value="InterPro"/>
</dbReference>
<accession>A0A1F5E7G7</accession>
<feature type="domain" description="Alcohol dehydrogenase iron-type/glycerol dehydrogenase GldA" evidence="3">
    <location>
        <begin position="28"/>
        <end position="154"/>
    </location>
</feature>
<feature type="domain" description="Fe-containing alcohol dehydrogenase-like C-terminal" evidence="4">
    <location>
        <begin position="169"/>
        <end position="349"/>
    </location>
</feature>
<gene>
    <name evidence="5" type="ORF">A2160_02580</name>
</gene>
<dbReference type="SUPFAM" id="SSF56796">
    <property type="entry name" value="Dehydroquinate synthase-like"/>
    <property type="match status" value="1"/>
</dbReference>
<protein>
    <submittedName>
        <fullName evidence="5">Uncharacterized protein</fullName>
    </submittedName>
</protein>
<dbReference type="STRING" id="1797457.A2160_02580"/>
<sequence length="352" mass="39433">MDHKILAFVPNIYFPEVIFWGERSLLFLKTIQKKKKLIIASESFKKLNRDLFDKLFSKDMGAFIQNKEPTVNDFNKLNQACLKDKPDYLIAIGGGSVIDIAKLVKRDLGIKMVAIPTTIGSGAEVSQHALLIDRGNKKIYSSSDLLPEIVLVNPSYLKSLTQEQLVFQSIDALSHGLESLVSRLAQPLSESFSLQAIEKIFLNLNLLIEDGNKQELLVELQVASILASFAQSSVGTGLTHALAHFFGARNNIHHSKMVASFLLDVLELNLKHSNKYQKLDQLKSVSSNNILSQLANLFTRLDVKPEKIDIPEIKENLQKTAEMIKKDICTTTNPYSPTSEEIIEILKRHLHG</sequence>